<reference evidence="2" key="1">
    <citation type="submission" date="2018-05" db="EMBL/GenBank/DDBJ databases">
        <authorList>
            <person name="Lanie J.A."/>
            <person name="Ng W.-L."/>
            <person name="Kazmierczak K.M."/>
            <person name="Andrzejewski T.M."/>
            <person name="Davidsen T.M."/>
            <person name="Wayne K.J."/>
            <person name="Tettelin H."/>
            <person name="Glass J.I."/>
            <person name="Rusch D."/>
            <person name="Podicherti R."/>
            <person name="Tsui H.-C.T."/>
            <person name="Winkler M.E."/>
        </authorList>
    </citation>
    <scope>NUCLEOTIDE SEQUENCE</scope>
</reference>
<keyword evidence="1" id="KW-0677">Repeat</keyword>
<dbReference type="AlphaFoldDB" id="A0A382S6Y4"/>
<gene>
    <name evidence="2" type="ORF">METZ01_LOCUS358518</name>
</gene>
<dbReference type="PANTHER" id="PTHR23084">
    <property type="entry name" value="PHOSPHATIDYLINOSITOL-4-PHOSPHATE 5-KINASE RELATED"/>
    <property type="match status" value="1"/>
</dbReference>
<accession>A0A382S6Y4</accession>
<dbReference type="EMBL" id="UINC01126892">
    <property type="protein sequence ID" value="SVD05664.1"/>
    <property type="molecule type" value="Genomic_DNA"/>
</dbReference>
<evidence type="ECO:0000313" key="2">
    <source>
        <dbReference type="EMBL" id="SVD05664.1"/>
    </source>
</evidence>
<name>A0A382S6Y4_9ZZZZ</name>
<sequence>MKVYTVFDLRSLCLAALVGFWSAGSLGQSLTGITDRECTYGNCIDGRGTLKLSSQWGKGEYMGNFKDGEFHGYGRLEVPISFIEEEVYAGNWVKGLREGRGTHWNGKGKLYIGERGNNKRHGQGSYFFNLPEWR</sequence>
<dbReference type="SUPFAM" id="SSF82185">
    <property type="entry name" value="Histone H3 K4-specific methyltransferase SET7/9 N-terminal domain"/>
    <property type="match status" value="1"/>
</dbReference>
<dbReference type="SMART" id="SM00698">
    <property type="entry name" value="MORN"/>
    <property type="match status" value="3"/>
</dbReference>
<evidence type="ECO:0000256" key="1">
    <source>
        <dbReference type="ARBA" id="ARBA00022737"/>
    </source>
</evidence>
<evidence type="ECO:0008006" key="3">
    <source>
        <dbReference type="Google" id="ProtNLM"/>
    </source>
</evidence>
<dbReference type="Pfam" id="PF02493">
    <property type="entry name" value="MORN"/>
    <property type="match status" value="3"/>
</dbReference>
<dbReference type="InterPro" id="IPR003409">
    <property type="entry name" value="MORN"/>
</dbReference>
<protein>
    <recommendedName>
        <fullName evidence="3">MORN repeat-containing protein</fullName>
    </recommendedName>
</protein>
<feature type="non-terminal residue" evidence="2">
    <location>
        <position position="134"/>
    </location>
</feature>
<dbReference type="PANTHER" id="PTHR23084:SF263">
    <property type="entry name" value="MORN REPEAT-CONTAINING PROTEIN 1"/>
    <property type="match status" value="1"/>
</dbReference>
<dbReference type="Gene3D" id="2.20.110.10">
    <property type="entry name" value="Histone H3 K4-specific methyltransferase SET7/9 N-terminal domain"/>
    <property type="match status" value="1"/>
</dbReference>
<organism evidence="2">
    <name type="scientific">marine metagenome</name>
    <dbReference type="NCBI Taxonomy" id="408172"/>
    <lineage>
        <taxon>unclassified sequences</taxon>
        <taxon>metagenomes</taxon>
        <taxon>ecological metagenomes</taxon>
    </lineage>
</organism>
<proteinExistence type="predicted"/>